<dbReference type="Proteomes" id="UP000324354">
    <property type="component" value="Chromosome"/>
</dbReference>
<dbReference type="SUPFAM" id="SSF51735">
    <property type="entry name" value="NAD(P)-binding Rossmann-fold domains"/>
    <property type="match status" value="1"/>
</dbReference>
<evidence type="ECO:0000256" key="6">
    <source>
        <dbReference type="ARBA" id="ARBA00023065"/>
    </source>
</evidence>
<dbReference type="PANTHER" id="PTHR43833:SF5">
    <property type="entry name" value="TRK SYSTEM POTASSIUM UPTAKE PROTEIN TRKA"/>
    <property type="match status" value="1"/>
</dbReference>
<evidence type="ECO:0000313" key="10">
    <source>
        <dbReference type="Proteomes" id="UP000324354"/>
    </source>
</evidence>
<keyword evidence="4" id="KW-0630">Potassium</keyword>
<dbReference type="InterPro" id="IPR006036">
    <property type="entry name" value="K_uptake_TrkA"/>
</dbReference>
<dbReference type="InterPro" id="IPR006037">
    <property type="entry name" value="RCK_C"/>
</dbReference>
<dbReference type="PRINTS" id="PR00335">
    <property type="entry name" value="KUPTAKETRKA"/>
</dbReference>
<evidence type="ECO:0000313" key="9">
    <source>
        <dbReference type="EMBL" id="QEK77902.1"/>
    </source>
</evidence>
<dbReference type="Pfam" id="PF02080">
    <property type="entry name" value="TrkA_C"/>
    <property type="match status" value="1"/>
</dbReference>
<dbReference type="PROSITE" id="PS51202">
    <property type="entry name" value="RCK_C"/>
    <property type="match status" value="1"/>
</dbReference>
<evidence type="ECO:0000256" key="5">
    <source>
        <dbReference type="ARBA" id="ARBA00023027"/>
    </source>
</evidence>
<evidence type="ECO:0000259" key="8">
    <source>
        <dbReference type="PROSITE" id="PS51202"/>
    </source>
</evidence>
<dbReference type="RefSeq" id="WP_011011288.1">
    <property type="nucleotide sequence ID" value="NC_003413.1"/>
</dbReference>
<dbReference type="SUPFAM" id="SSF116726">
    <property type="entry name" value="TrkA C-terminal domain-like"/>
    <property type="match status" value="1"/>
</dbReference>
<dbReference type="GeneID" id="13300932"/>
<keyword evidence="2" id="KW-0813">Transport</keyword>
<evidence type="ECO:0000256" key="1">
    <source>
        <dbReference type="ARBA" id="ARBA00003660"/>
    </source>
</evidence>
<dbReference type="Pfam" id="PF02254">
    <property type="entry name" value="TrkA_N"/>
    <property type="match status" value="1"/>
</dbReference>
<dbReference type="GeneID" id="41711966"/>
<evidence type="ECO:0000259" key="7">
    <source>
        <dbReference type="PROSITE" id="PS51201"/>
    </source>
</evidence>
<keyword evidence="5" id="KW-0520">NAD</keyword>
<evidence type="ECO:0000256" key="3">
    <source>
        <dbReference type="ARBA" id="ARBA00022538"/>
    </source>
</evidence>
<comment type="function">
    <text evidence="1">Part of a potassium transport system.</text>
</comment>
<dbReference type="EMBL" id="CP023154">
    <property type="protein sequence ID" value="QEK77902.1"/>
    <property type="molecule type" value="Genomic_DNA"/>
</dbReference>
<dbReference type="PROSITE" id="PS51201">
    <property type="entry name" value="RCK_N"/>
    <property type="match status" value="1"/>
</dbReference>
<dbReference type="Gene3D" id="3.30.70.1450">
    <property type="entry name" value="Regulator of K+ conductance, C-terminal domain"/>
    <property type="match status" value="1"/>
</dbReference>
<dbReference type="Gene3D" id="3.40.50.720">
    <property type="entry name" value="NAD(P)-binding Rossmann-like Domain"/>
    <property type="match status" value="1"/>
</dbReference>
<protein>
    <submittedName>
        <fullName evidence="9">TrkA family potassium uptake protein</fullName>
    </submittedName>
</protein>
<dbReference type="AlphaFoldDB" id="A0A5C0XMK0"/>
<organism evidence="9 10">
    <name type="scientific">Pyrococcus furiosus (strain ATCC 43587 / DSM 3638 / JCM 8422 / Vc1)</name>
    <dbReference type="NCBI Taxonomy" id="186497"/>
    <lineage>
        <taxon>Archaea</taxon>
        <taxon>Methanobacteriati</taxon>
        <taxon>Methanobacteriota</taxon>
        <taxon>Thermococci</taxon>
        <taxon>Thermococcales</taxon>
        <taxon>Thermococcaceae</taxon>
        <taxon>Pyrococcus</taxon>
    </lineage>
</organism>
<evidence type="ECO:0000256" key="4">
    <source>
        <dbReference type="ARBA" id="ARBA00022958"/>
    </source>
</evidence>
<dbReference type="GO" id="GO:0015079">
    <property type="term" value="F:potassium ion transmembrane transporter activity"/>
    <property type="evidence" value="ECO:0007669"/>
    <property type="project" value="InterPro"/>
</dbReference>
<evidence type="ECO:0000256" key="2">
    <source>
        <dbReference type="ARBA" id="ARBA00022448"/>
    </source>
</evidence>
<name>A0A5C0XMK0_PYRFU</name>
<dbReference type="InterPro" id="IPR003148">
    <property type="entry name" value="RCK_N"/>
</dbReference>
<dbReference type="InterPro" id="IPR036291">
    <property type="entry name" value="NAD(P)-bd_dom_sf"/>
</dbReference>
<reference evidence="9 10" key="1">
    <citation type="submission" date="2017-08" db="EMBL/GenBank/DDBJ databases">
        <title>Resequencing and Reannotation of the genome of Pyrococcus furiosus type strain DSM3638.</title>
        <authorList>
            <person name="Reichelt R.M."/>
            <person name="Bunk B."/>
        </authorList>
    </citation>
    <scope>NUCLEOTIDE SEQUENCE [LARGE SCALE GENOMIC DNA]</scope>
    <source>
        <strain evidence="9 10">DSM 3638</strain>
    </source>
</reference>
<gene>
    <name evidence="9" type="ORF">PFDSM3638_00820</name>
</gene>
<sequence length="230" mass="25455">MYVIIMGAGRIGTLVAKMLENSGHDVAIIEMNKDRARAVSDIVSGLVIEGDATDQNILESANVRNADAFVALTGKDDANILACILAKHLNPRIMTILRITDPRKKKIFEEVKDLKKYFDVVVSPEDIAANYIFRVVITPGFDRVLLPREGAEIIQFHIDENSKVAGKAVKDLNLPRDSLIIAIYDEKGNLIIPSGETILPKRGTVVVFAKDSALKEIKKIMEEKVEESEE</sequence>
<dbReference type="GO" id="GO:0005886">
    <property type="term" value="C:plasma membrane"/>
    <property type="evidence" value="ECO:0007669"/>
    <property type="project" value="InterPro"/>
</dbReference>
<dbReference type="InterPro" id="IPR050721">
    <property type="entry name" value="Trk_Ktr_HKT_K-transport"/>
</dbReference>
<accession>A0A5C0XMK0</accession>
<proteinExistence type="predicted"/>
<feature type="domain" description="RCK N-terminal" evidence="7">
    <location>
        <begin position="1"/>
        <end position="122"/>
    </location>
</feature>
<dbReference type="OrthoDB" id="24929at2157"/>
<dbReference type="InterPro" id="IPR036721">
    <property type="entry name" value="RCK_C_sf"/>
</dbReference>
<dbReference type="PANTHER" id="PTHR43833">
    <property type="entry name" value="POTASSIUM CHANNEL PROTEIN 2-RELATED-RELATED"/>
    <property type="match status" value="1"/>
</dbReference>
<keyword evidence="3" id="KW-0633">Potassium transport</keyword>
<feature type="domain" description="RCK C-terminal" evidence="8">
    <location>
        <begin position="141"/>
        <end position="223"/>
    </location>
</feature>
<keyword evidence="6" id="KW-0406">Ion transport</keyword>